<name>A0AAD4V7B1_PRUDU</name>
<reference evidence="2 3" key="1">
    <citation type="journal article" date="2022" name="G3 (Bethesda)">
        <title>Whole-genome sequence and methylome profiling of the almond [Prunus dulcis (Mill.) D.A. Webb] cultivar 'Nonpareil'.</title>
        <authorList>
            <person name="D'Amico-Willman K.M."/>
            <person name="Ouma W.Z."/>
            <person name="Meulia T."/>
            <person name="Sideli G.M."/>
            <person name="Gradziel T.M."/>
            <person name="Fresnedo-Ramirez J."/>
        </authorList>
    </citation>
    <scope>NUCLEOTIDE SEQUENCE [LARGE SCALE GENOMIC DNA]</scope>
    <source>
        <strain evidence="2">Clone GOH B32 T37-40</strain>
    </source>
</reference>
<keyword evidence="3" id="KW-1185">Reference proteome</keyword>
<dbReference type="Pfam" id="PF25597">
    <property type="entry name" value="SH3_retrovirus"/>
    <property type="match status" value="1"/>
</dbReference>
<dbReference type="InterPro" id="IPR039537">
    <property type="entry name" value="Retrotran_Ty1/copia-like"/>
</dbReference>
<organism evidence="2 3">
    <name type="scientific">Prunus dulcis</name>
    <name type="common">Almond</name>
    <name type="synonym">Amygdalus dulcis</name>
    <dbReference type="NCBI Taxonomy" id="3755"/>
    <lineage>
        <taxon>Eukaryota</taxon>
        <taxon>Viridiplantae</taxon>
        <taxon>Streptophyta</taxon>
        <taxon>Embryophyta</taxon>
        <taxon>Tracheophyta</taxon>
        <taxon>Spermatophyta</taxon>
        <taxon>Magnoliopsida</taxon>
        <taxon>eudicotyledons</taxon>
        <taxon>Gunneridae</taxon>
        <taxon>Pentapetalae</taxon>
        <taxon>rosids</taxon>
        <taxon>fabids</taxon>
        <taxon>Rosales</taxon>
        <taxon>Rosaceae</taxon>
        <taxon>Amygdaloideae</taxon>
        <taxon>Amygdaleae</taxon>
        <taxon>Prunus</taxon>
    </lineage>
</organism>
<gene>
    <name evidence="2" type="ORF">L3X38_038354</name>
</gene>
<dbReference type="InterPro" id="IPR012337">
    <property type="entry name" value="RNaseH-like_sf"/>
</dbReference>
<proteinExistence type="predicted"/>
<feature type="domain" description="Retroviral polymerase SH3-like" evidence="1">
    <location>
        <begin position="113"/>
        <end position="172"/>
    </location>
</feature>
<protein>
    <recommendedName>
        <fullName evidence="1">Retroviral polymerase SH3-like domain-containing protein</fullName>
    </recommendedName>
</protein>
<dbReference type="InterPro" id="IPR057670">
    <property type="entry name" value="SH3_retrovirus"/>
</dbReference>
<evidence type="ECO:0000259" key="1">
    <source>
        <dbReference type="Pfam" id="PF25597"/>
    </source>
</evidence>
<evidence type="ECO:0000313" key="3">
    <source>
        <dbReference type="Proteomes" id="UP001054821"/>
    </source>
</evidence>
<comment type="caution">
    <text evidence="2">The sequence shown here is derived from an EMBL/GenBank/DDBJ whole genome shotgun (WGS) entry which is preliminary data.</text>
</comment>
<accession>A0AAD4V7B1</accession>
<dbReference type="AlphaFoldDB" id="A0AAD4V7B1"/>
<dbReference type="Proteomes" id="UP001054821">
    <property type="component" value="Chromosome 7"/>
</dbReference>
<evidence type="ECO:0000313" key="2">
    <source>
        <dbReference type="EMBL" id="KAI5318646.1"/>
    </source>
</evidence>
<dbReference type="PANTHER" id="PTHR42648">
    <property type="entry name" value="TRANSPOSASE, PUTATIVE-RELATED"/>
    <property type="match status" value="1"/>
</dbReference>
<sequence length="260" mass="29983">MMLLHVMFRPGRSLGMVLREEGLYYVNNIASDCVYQNGVAECKNRHILETARVLLIVGRVPQTIWTIAIQYAIYLLNRQPFHVFFFKTPLQTLAAHVPICSHLNLTPRLFGRVAYVHLNKSHRTKLDPCAFRSVFVGFAPQQRSYRYYHPFNPSFYVTMDVTFMENNVFFLSDMPNHVLQGVNPVKEAHNWFEIEIRWKEAQNSALEFKPLSLAELSQVAVGSRLPIGRAEPNSLVELDISNPELESSDPLSCPYLFMLY</sequence>
<dbReference type="PANTHER" id="PTHR42648:SF22">
    <property type="entry name" value="REVERSE TRANSCRIPTASE TY1_COPIA-TYPE DOMAIN-CONTAINING PROTEIN"/>
    <property type="match status" value="1"/>
</dbReference>
<dbReference type="EMBL" id="JAJFAZ020000007">
    <property type="protein sequence ID" value="KAI5318646.1"/>
    <property type="molecule type" value="Genomic_DNA"/>
</dbReference>
<dbReference type="SUPFAM" id="SSF53098">
    <property type="entry name" value="Ribonuclease H-like"/>
    <property type="match status" value="1"/>
</dbReference>